<name>A0ABW5P0B0_9DEIO</name>
<dbReference type="RefSeq" id="WP_386843126.1">
    <property type="nucleotide sequence ID" value="NZ_JBHUMK010000012.1"/>
</dbReference>
<feature type="region of interest" description="Disordered" evidence="1">
    <location>
        <begin position="1"/>
        <end position="25"/>
    </location>
</feature>
<proteinExistence type="predicted"/>
<dbReference type="EMBL" id="JBHUMK010000012">
    <property type="protein sequence ID" value="MFD2608528.1"/>
    <property type="molecule type" value="Genomic_DNA"/>
</dbReference>
<dbReference type="Proteomes" id="UP001597475">
    <property type="component" value="Unassembled WGS sequence"/>
</dbReference>
<organism evidence="2 3">
    <name type="scientific">Deinococcus taklimakanensis</name>
    <dbReference type="NCBI Taxonomy" id="536443"/>
    <lineage>
        <taxon>Bacteria</taxon>
        <taxon>Thermotogati</taxon>
        <taxon>Deinococcota</taxon>
        <taxon>Deinococci</taxon>
        <taxon>Deinococcales</taxon>
        <taxon>Deinococcaceae</taxon>
        <taxon>Deinococcus</taxon>
    </lineage>
</organism>
<reference evidence="3" key="1">
    <citation type="journal article" date="2019" name="Int. J. Syst. Evol. Microbiol.">
        <title>The Global Catalogue of Microorganisms (GCM) 10K type strain sequencing project: providing services to taxonomists for standard genome sequencing and annotation.</title>
        <authorList>
            <consortium name="The Broad Institute Genomics Platform"/>
            <consortium name="The Broad Institute Genome Sequencing Center for Infectious Disease"/>
            <person name="Wu L."/>
            <person name="Ma J."/>
        </authorList>
    </citation>
    <scope>NUCLEOTIDE SEQUENCE [LARGE SCALE GENOMIC DNA]</scope>
    <source>
        <strain evidence="3">KCTC 33842</strain>
    </source>
</reference>
<feature type="compositionally biased region" description="Basic and acidic residues" evidence="1">
    <location>
        <begin position="1"/>
        <end position="12"/>
    </location>
</feature>
<comment type="caution">
    <text evidence="2">The sequence shown here is derived from an EMBL/GenBank/DDBJ whole genome shotgun (WGS) entry which is preliminary data.</text>
</comment>
<evidence type="ECO:0000256" key="1">
    <source>
        <dbReference type="SAM" id="MobiDB-lite"/>
    </source>
</evidence>
<accession>A0ABW5P0B0</accession>
<gene>
    <name evidence="2" type="ORF">ACFSR9_03615</name>
</gene>
<evidence type="ECO:0000313" key="2">
    <source>
        <dbReference type="EMBL" id="MFD2608528.1"/>
    </source>
</evidence>
<keyword evidence="3" id="KW-1185">Reference proteome</keyword>
<sequence length="72" mass="8106">MSRAFVKEEAGERWTPPPPQREYRLVWTGGDAPETLRETDDLIDALHWLGARERAGFELRDRAGALLATNAA</sequence>
<protein>
    <submittedName>
        <fullName evidence="2">Uncharacterized protein</fullName>
    </submittedName>
</protein>
<evidence type="ECO:0000313" key="3">
    <source>
        <dbReference type="Proteomes" id="UP001597475"/>
    </source>
</evidence>